<gene>
    <name evidence="1" type="ORF">BV53_03205</name>
</gene>
<dbReference type="AlphaFoldDB" id="A0A1T1D4Z3"/>
<name>A0A1T1D4Z3_9SYNE</name>
<proteinExistence type="predicted"/>
<evidence type="ECO:0000313" key="1">
    <source>
        <dbReference type="EMBL" id="OOV35693.1"/>
    </source>
</evidence>
<accession>A0A1T1D4Z3</accession>
<organism evidence="1 2">
    <name type="scientific">Candidatus Synechococcus spongiarum LMB bulk15N</name>
    <dbReference type="NCBI Taxonomy" id="1943583"/>
    <lineage>
        <taxon>Bacteria</taxon>
        <taxon>Bacillati</taxon>
        <taxon>Cyanobacteriota</taxon>
        <taxon>Cyanophyceae</taxon>
        <taxon>Synechococcales</taxon>
        <taxon>Synechococcaceae</taxon>
        <taxon>Synechococcus</taxon>
    </lineage>
</organism>
<sequence>MLRHPFHGPAWRMVFAGLLLALLQQYGLQQRQGRLLAVRPAVDAAAVLELRYSRPVDAASLAASVQLVPDVPLSATVDGATVQLRLTQPYRASGPLTVRLGGQDQQGQPLRQVRLRWDPRPLLVGLVSSPQGQRLELGWPDGPWQPVTPWESAISNVLPLRDGRGVVYAAAVDPLSRKNRFVAVKPSGVVLGDQPTAWQPVAPRPLPGPTTLYSHFSSSNTGLLLLQGVSSAALEQPADHPPFLRLFQPGRNHGMQWLRRRNQAWKQMAPLDRQPGGPVELLPGGDGMVFPDENGLVVISLPPLPPRRHLLPGNRDLKTFCGAGQRAVVLEHQPDYVKTVELLRPGLAPEVVWEGEAAVLAVACDEIAERIWLLTVDGVLQDGQPRQDVLLLEVQPGHGVVTALHLADHSLSATPILHYDPVTHRLLTVLERTGETRDEEPRSEALLITLTAPGQQIPPQLGSIDKPMDTAYWMVRS</sequence>
<dbReference type="EMBL" id="MWLE01000043">
    <property type="protein sequence ID" value="OOV35693.1"/>
    <property type="molecule type" value="Genomic_DNA"/>
</dbReference>
<comment type="caution">
    <text evidence="1">The sequence shown here is derived from an EMBL/GenBank/DDBJ whole genome shotgun (WGS) entry which is preliminary data.</text>
</comment>
<dbReference type="Proteomes" id="UP000242590">
    <property type="component" value="Unassembled WGS sequence"/>
</dbReference>
<evidence type="ECO:0000313" key="2">
    <source>
        <dbReference type="Proteomes" id="UP000242590"/>
    </source>
</evidence>
<protein>
    <submittedName>
        <fullName evidence="1">Uncharacterized protein</fullName>
    </submittedName>
</protein>
<reference evidence="1 2" key="1">
    <citation type="submission" date="2017-02" db="EMBL/GenBank/DDBJ databases">
        <title>Draft Genome Sequences of 'Candidatus Synechococcus spongiarum', Cyanobacterial Symbionts of the Mediterranean Sponge Aplysina aerophoba from two locations.</title>
        <authorList>
            <person name="Slaby B.M."/>
            <person name="Hentschel U."/>
        </authorList>
    </citation>
    <scope>NUCLEOTIDE SEQUENCE [LARGE SCALE GENOMIC DNA]</scope>
    <source>
        <strain evidence="1">LMB bulk15N</strain>
    </source>
</reference>